<organism evidence="3 4">
    <name type="scientific">Aristolochia fimbriata</name>
    <name type="common">White veined hardy Dutchman's pipe vine</name>
    <dbReference type="NCBI Taxonomy" id="158543"/>
    <lineage>
        <taxon>Eukaryota</taxon>
        <taxon>Viridiplantae</taxon>
        <taxon>Streptophyta</taxon>
        <taxon>Embryophyta</taxon>
        <taxon>Tracheophyta</taxon>
        <taxon>Spermatophyta</taxon>
        <taxon>Magnoliopsida</taxon>
        <taxon>Magnoliidae</taxon>
        <taxon>Piperales</taxon>
        <taxon>Aristolochiaceae</taxon>
        <taxon>Aristolochia</taxon>
    </lineage>
</organism>
<protein>
    <recommendedName>
        <fullName evidence="2">DOG1 domain-containing protein</fullName>
    </recommendedName>
</protein>
<evidence type="ECO:0000259" key="2">
    <source>
        <dbReference type="PROSITE" id="PS51806"/>
    </source>
</evidence>
<dbReference type="PROSITE" id="PS51806">
    <property type="entry name" value="DOG1"/>
    <property type="match status" value="1"/>
</dbReference>
<dbReference type="PANTHER" id="PTHR46354">
    <property type="entry name" value="DOG1 DOMAIN-CONTAINING PROTEIN"/>
    <property type="match status" value="1"/>
</dbReference>
<feature type="region of interest" description="Disordered" evidence="1">
    <location>
        <begin position="214"/>
        <end position="237"/>
    </location>
</feature>
<sequence>MGFHDDHGRFYRRWLQEHRRHLRRLLTAPREPTHHQTLQPLVDAVVAHYAAYFVSKSRYAKRDVLAIFDATWSTTLERGLQWIAGWRPAVAFHLFYSESSLRLETQLTEILHGRGSGDLGDLHPTQLTRIGDLHLETVREEKRITARMADWQEDRVVAHSLDDSDLNMEEELRTILEEADQLRLGTIRRVVESLNPLQAVDFLTAAAELQIGIREWGEERDGTRGPPDDDDDKSSTD</sequence>
<name>A0AAV7EGI5_ARIFI</name>
<dbReference type="EMBL" id="JAINDJ010000005">
    <property type="protein sequence ID" value="KAG9447883.1"/>
    <property type="molecule type" value="Genomic_DNA"/>
</dbReference>
<dbReference type="GO" id="GO:0043565">
    <property type="term" value="F:sequence-specific DNA binding"/>
    <property type="evidence" value="ECO:0007669"/>
    <property type="project" value="InterPro"/>
</dbReference>
<reference evidence="3 4" key="1">
    <citation type="submission" date="2021-07" db="EMBL/GenBank/DDBJ databases">
        <title>The Aristolochia fimbriata genome: insights into angiosperm evolution, floral development and chemical biosynthesis.</title>
        <authorList>
            <person name="Jiao Y."/>
        </authorList>
    </citation>
    <scope>NUCLEOTIDE SEQUENCE [LARGE SCALE GENOMIC DNA]</scope>
    <source>
        <strain evidence="3">IBCAS-2021</strain>
        <tissue evidence="3">Leaf</tissue>
    </source>
</reference>
<dbReference type="AlphaFoldDB" id="A0AAV7EGI5"/>
<comment type="caution">
    <text evidence="3">The sequence shown here is derived from an EMBL/GenBank/DDBJ whole genome shotgun (WGS) entry which is preliminary data.</text>
</comment>
<dbReference type="InterPro" id="IPR051886">
    <property type="entry name" value="Seed_Dev/Stress_Resp_Reg"/>
</dbReference>
<proteinExistence type="predicted"/>
<accession>A0AAV7EGI5</accession>
<keyword evidence="4" id="KW-1185">Reference proteome</keyword>
<feature type="compositionally biased region" description="Basic and acidic residues" evidence="1">
    <location>
        <begin position="215"/>
        <end position="237"/>
    </location>
</feature>
<evidence type="ECO:0000256" key="1">
    <source>
        <dbReference type="SAM" id="MobiDB-lite"/>
    </source>
</evidence>
<gene>
    <name evidence="3" type="ORF">H6P81_014011</name>
</gene>
<dbReference type="InterPro" id="IPR025422">
    <property type="entry name" value="TGA_domain"/>
</dbReference>
<evidence type="ECO:0000313" key="3">
    <source>
        <dbReference type="EMBL" id="KAG9447883.1"/>
    </source>
</evidence>
<dbReference type="GO" id="GO:0006351">
    <property type="term" value="P:DNA-templated transcription"/>
    <property type="evidence" value="ECO:0007669"/>
    <property type="project" value="InterPro"/>
</dbReference>
<dbReference type="Proteomes" id="UP000825729">
    <property type="component" value="Unassembled WGS sequence"/>
</dbReference>
<dbReference type="PANTHER" id="PTHR46354:SF12">
    <property type="entry name" value="DNA-BINDING PROTEIN-LIKE PROTEIN"/>
    <property type="match status" value="1"/>
</dbReference>
<evidence type="ECO:0000313" key="4">
    <source>
        <dbReference type="Proteomes" id="UP000825729"/>
    </source>
</evidence>
<feature type="domain" description="DOG1" evidence="2">
    <location>
        <begin position="4"/>
        <end position="223"/>
    </location>
</feature>
<dbReference type="Pfam" id="PF14144">
    <property type="entry name" value="DOG1"/>
    <property type="match status" value="1"/>
</dbReference>